<feature type="region of interest" description="Disordered" evidence="1">
    <location>
        <begin position="1"/>
        <end position="37"/>
    </location>
</feature>
<organism evidence="3">
    <name type="scientific">Micromonas pusilla (strain CCMP1545)</name>
    <name type="common">Picoplanktonic green alga</name>
    <dbReference type="NCBI Taxonomy" id="564608"/>
    <lineage>
        <taxon>Eukaryota</taxon>
        <taxon>Viridiplantae</taxon>
        <taxon>Chlorophyta</taxon>
        <taxon>Mamiellophyceae</taxon>
        <taxon>Mamiellales</taxon>
        <taxon>Mamiellaceae</taxon>
        <taxon>Micromonas</taxon>
    </lineage>
</organism>
<dbReference type="Proteomes" id="UP000001876">
    <property type="component" value="Unassembled WGS sequence"/>
</dbReference>
<feature type="compositionally biased region" description="Low complexity" evidence="1">
    <location>
        <begin position="18"/>
        <end position="37"/>
    </location>
</feature>
<dbReference type="GeneID" id="9688835"/>
<evidence type="ECO:0000313" key="2">
    <source>
        <dbReference type="EMBL" id="EEH52324.1"/>
    </source>
</evidence>
<accession>C1N5N6</accession>
<reference evidence="2 3" key="1">
    <citation type="journal article" date="2009" name="Science">
        <title>Green evolution and dynamic adaptations revealed by genomes of the marine picoeukaryotes Micromonas.</title>
        <authorList>
            <person name="Worden A.Z."/>
            <person name="Lee J.H."/>
            <person name="Mock T."/>
            <person name="Rouze P."/>
            <person name="Simmons M.P."/>
            <person name="Aerts A.L."/>
            <person name="Allen A.E."/>
            <person name="Cuvelier M.L."/>
            <person name="Derelle E."/>
            <person name="Everett M.V."/>
            <person name="Foulon E."/>
            <person name="Grimwood J."/>
            <person name="Gundlach H."/>
            <person name="Henrissat B."/>
            <person name="Napoli C."/>
            <person name="McDonald S.M."/>
            <person name="Parker M.S."/>
            <person name="Rombauts S."/>
            <person name="Salamov A."/>
            <person name="Von Dassow P."/>
            <person name="Badger J.H."/>
            <person name="Coutinho P.M."/>
            <person name="Demir E."/>
            <person name="Dubchak I."/>
            <person name="Gentemann C."/>
            <person name="Eikrem W."/>
            <person name="Gready J.E."/>
            <person name="John U."/>
            <person name="Lanier W."/>
            <person name="Lindquist E.A."/>
            <person name="Lucas S."/>
            <person name="Mayer K.F."/>
            <person name="Moreau H."/>
            <person name="Not F."/>
            <person name="Otillar R."/>
            <person name="Panaud O."/>
            <person name="Pangilinan J."/>
            <person name="Paulsen I."/>
            <person name="Piegu B."/>
            <person name="Poliakov A."/>
            <person name="Robbens S."/>
            <person name="Schmutz J."/>
            <person name="Toulza E."/>
            <person name="Wyss T."/>
            <person name="Zelensky A."/>
            <person name="Zhou K."/>
            <person name="Armbrust E.V."/>
            <person name="Bhattacharya D."/>
            <person name="Goodenough U.W."/>
            <person name="Van de Peer Y."/>
            <person name="Grigoriev I.V."/>
        </authorList>
    </citation>
    <scope>NUCLEOTIDE SEQUENCE [LARGE SCALE GENOMIC DNA]</scope>
    <source>
        <strain evidence="2 3">CCMP1545</strain>
    </source>
</reference>
<feature type="region of interest" description="Disordered" evidence="1">
    <location>
        <begin position="682"/>
        <end position="740"/>
    </location>
</feature>
<protein>
    <submittedName>
        <fullName evidence="2">Predicted protein</fullName>
    </submittedName>
</protein>
<dbReference type="RefSeq" id="XP_003063188.1">
    <property type="nucleotide sequence ID" value="XM_003063142.1"/>
</dbReference>
<sequence length="836" mass="86291">MSYTPGTASTELAPSDESAALAPGASASDADSDSSADAAATPALGMYWTPALLGDADADAAAADPAATSATEDAAAKAAAKAKRDAAKKKFESESGIKILDPVVDVRAYLKINGTMPAGSPPMLDLELAGRFAPSRVEPLKAHGNGTIRFPGAAEGDSPAELNVKINAVMYGAHIPTAVSDGKVIEISASLDSGGGMIYGFTIKTLQVLATFKKAKSSLETGNLIEGDAQSLVEDDGTAGITSDDEKAPTPSNVVASGAKKPIASGGSEATFPALSFDMKDTEGVVDVYADVALDATQLANSIGSMPDGLDASARIIWKGRMEKGATVDAAWKVVESNITVSAAISYENDVMDMQLRGSGSTACDKSPTANPWDLSGSIHVKPLDLELLLAATYACSTRDLHATVNVTTMSVALGGDMSFNVRNVELDLQARIIQFPGEKKDAATGATVAALGQVAAAAAAEGGGKENAEIDWTLTASGEMSFVKGAAGAPNIDVRALIHVVMSNIGEKKPGDGASATPADAALGAAAEAMSDEKNATKPSWLREASVDVFFDYSMNGIDVSATASYAYPCTTHATGNATLTFDKDQTGIDTGPIEAFLNVSCTNSTTEPFVSILGKVHQLRITDATVIEDITVEVKGWYVEGGQKRWYVHLHTGTGDQITVDLSNVEAENDAKMEKQAAIAAAPKSSISEDEAEAEEQTLAVSDDDVDDVAELGDDEDDDDEAAEMDAANAAAPPAESPLAFDADMKMDILTAKPGKKHAKTEVNVTATAKMMYQNKNIKVDVVGSLRLGKCPADGTPRMNLAGTVDLVLGKGGAMPLYAKAVVECVDAKDKAAG</sequence>
<evidence type="ECO:0000313" key="3">
    <source>
        <dbReference type="Proteomes" id="UP000001876"/>
    </source>
</evidence>
<proteinExistence type="predicted"/>
<feature type="compositionally biased region" description="Low complexity" evidence="1">
    <location>
        <begin position="727"/>
        <end position="740"/>
    </location>
</feature>
<feature type="region of interest" description="Disordered" evidence="1">
    <location>
        <begin position="235"/>
        <end position="260"/>
    </location>
</feature>
<gene>
    <name evidence="2" type="ORF">MICPUCDRAFT_63722</name>
</gene>
<dbReference type="EMBL" id="GG663748">
    <property type="protein sequence ID" value="EEH52324.1"/>
    <property type="molecule type" value="Genomic_DNA"/>
</dbReference>
<feature type="compositionally biased region" description="Acidic residues" evidence="1">
    <location>
        <begin position="690"/>
        <end position="726"/>
    </location>
</feature>
<dbReference type="KEGG" id="mpp:MICPUCDRAFT_63722"/>
<dbReference type="AlphaFoldDB" id="C1N5N6"/>
<evidence type="ECO:0000256" key="1">
    <source>
        <dbReference type="SAM" id="MobiDB-lite"/>
    </source>
</evidence>
<feature type="non-terminal residue" evidence="2">
    <location>
        <position position="836"/>
    </location>
</feature>
<keyword evidence="3" id="KW-1185">Reference proteome</keyword>
<feature type="compositionally biased region" description="Polar residues" evidence="1">
    <location>
        <begin position="1"/>
        <end position="12"/>
    </location>
</feature>
<name>C1N5N6_MICPC</name>